<gene>
    <name evidence="2" type="ORF">EVAR_22753_1</name>
</gene>
<evidence type="ECO:0000313" key="3">
    <source>
        <dbReference type="Proteomes" id="UP000299102"/>
    </source>
</evidence>
<organism evidence="2 3">
    <name type="scientific">Eumeta variegata</name>
    <name type="common">Bagworm moth</name>
    <name type="synonym">Eumeta japonica</name>
    <dbReference type="NCBI Taxonomy" id="151549"/>
    <lineage>
        <taxon>Eukaryota</taxon>
        <taxon>Metazoa</taxon>
        <taxon>Ecdysozoa</taxon>
        <taxon>Arthropoda</taxon>
        <taxon>Hexapoda</taxon>
        <taxon>Insecta</taxon>
        <taxon>Pterygota</taxon>
        <taxon>Neoptera</taxon>
        <taxon>Endopterygota</taxon>
        <taxon>Lepidoptera</taxon>
        <taxon>Glossata</taxon>
        <taxon>Ditrysia</taxon>
        <taxon>Tineoidea</taxon>
        <taxon>Psychidae</taxon>
        <taxon>Oiketicinae</taxon>
        <taxon>Eumeta</taxon>
    </lineage>
</organism>
<evidence type="ECO:0000313" key="2">
    <source>
        <dbReference type="EMBL" id="GBP29381.1"/>
    </source>
</evidence>
<dbReference type="OrthoDB" id="425681at2759"/>
<feature type="region of interest" description="Disordered" evidence="1">
    <location>
        <begin position="1"/>
        <end position="21"/>
    </location>
</feature>
<accession>A0A4C1USD5</accession>
<keyword evidence="3" id="KW-1185">Reference proteome</keyword>
<sequence length="123" mass="13517">MSTMAAVASRPRRPANSSKSGALGNLRFARAALENRLLTRVDVDFGHHRRKTSLTQIVSQISATTVVVVKSVTNSGKRWRFIIKGQPKSIIIFLAEKGTLKGFGHVERLNESTRRLMKGICGA</sequence>
<dbReference type="AlphaFoldDB" id="A0A4C1USD5"/>
<dbReference type="EMBL" id="BGZK01000219">
    <property type="protein sequence ID" value="GBP29381.1"/>
    <property type="molecule type" value="Genomic_DNA"/>
</dbReference>
<protein>
    <submittedName>
        <fullName evidence="2">Uncharacterized protein</fullName>
    </submittedName>
</protein>
<comment type="caution">
    <text evidence="2">The sequence shown here is derived from an EMBL/GenBank/DDBJ whole genome shotgun (WGS) entry which is preliminary data.</text>
</comment>
<name>A0A4C1USD5_EUMVA</name>
<reference evidence="2 3" key="1">
    <citation type="journal article" date="2019" name="Commun. Biol.">
        <title>The bagworm genome reveals a unique fibroin gene that provides high tensile strength.</title>
        <authorList>
            <person name="Kono N."/>
            <person name="Nakamura H."/>
            <person name="Ohtoshi R."/>
            <person name="Tomita M."/>
            <person name="Numata K."/>
            <person name="Arakawa K."/>
        </authorList>
    </citation>
    <scope>NUCLEOTIDE SEQUENCE [LARGE SCALE GENOMIC DNA]</scope>
</reference>
<proteinExistence type="predicted"/>
<evidence type="ECO:0000256" key="1">
    <source>
        <dbReference type="SAM" id="MobiDB-lite"/>
    </source>
</evidence>
<dbReference type="Proteomes" id="UP000299102">
    <property type="component" value="Unassembled WGS sequence"/>
</dbReference>